<organism evidence="1 2">
    <name type="scientific">Helicobacter anseris</name>
    <dbReference type="NCBI Taxonomy" id="375926"/>
    <lineage>
        <taxon>Bacteria</taxon>
        <taxon>Pseudomonadati</taxon>
        <taxon>Campylobacterota</taxon>
        <taxon>Epsilonproteobacteria</taxon>
        <taxon>Campylobacterales</taxon>
        <taxon>Helicobacteraceae</taxon>
        <taxon>Helicobacter</taxon>
    </lineage>
</organism>
<gene>
    <name evidence="1" type="ORF">CQA57_08045</name>
</gene>
<comment type="caution">
    <text evidence="1">The sequence shown here is derived from an EMBL/GenBank/DDBJ whole genome shotgun (WGS) entry which is preliminary data.</text>
</comment>
<evidence type="ECO:0000313" key="2">
    <source>
        <dbReference type="Proteomes" id="UP000256695"/>
    </source>
</evidence>
<dbReference type="AlphaFoldDB" id="A0A3D8J0H7"/>
<protein>
    <submittedName>
        <fullName evidence="1">Uncharacterized protein</fullName>
    </submittedName>
</protein>
<feature type="non-terminal residue" evidence="1">
    <location>
        <position position="1086"/>
    </location>
</feature>
<sequence>MDFTNSNPQSPTGSLNNTSYTIAIGGNVTASYNPILELKSNGKGIDMQGKTLSFLFSRWNNPPSNSGTINTSARKMVLDLSNVNNGTAFKGDIRIVGGRAQKWFGENQFEATFGGDVIGSITSLPYSYMDVNATYTFNNSASLQGNFSASGMVGTTAAQGPQHKLKFVDGTITGKVTASNRADVNITFSPTGSSQSSQTKTWIGGGIASSSKTTVTVTINKNTNGDASENIIKGDITAAGDGFGGATNTITFNTTTKNKIDGNITSSDGFGRTKNIINFAAGDGDINGDISATSTTNEITLTKSDGILAINGGITNNAGTNTIKAENGTIVIKKTGGKISVSGGGTATNTISAKTLTIDIGTIESSGNNNSNNKNVIKGTETVTITGEVKTSVGANNIDGKDITINGSITNMWGNNTINATGAIKIGSQDKKVTISNDSNAATSNAKNTITGGDGSAIYADVKLLKGNDKVSNNITLNGNSSITGDITANAGTNNISIKGTATTSTTPSPSPSTLTTSADMSALKALVGLTGNITTNGGTNNISIKGTATTSTTPSLPSTLTTSGDMSALMALVGLTGNITTNGGTNNIVFENKIWAPSNLTNGASGVLKTSGGFSNLVLRQTVSLSLSNTPIFNVETTGGSANVIMQGPVSVGANVIYGASGTTTLIFAHSNDNQNDAFSASDTAIANNKVLGKTYKDGIKLTLKDKNIKTSDGKNTSFIDTYKSYFIENDTDPILTITTKRSGDASSGYNDIVTIQGIAVGTVSALESTVNSSNGNSTYNITLQNNSVYFGGFDFSKIKDTDAYAKTIINLTMQSGSKFFTDSSVALRSLTIENASLNREETLLNSFEQSNTVIDLGSYGNDNSNIQTRENFNLLMIGDATGSNTGNGLTGSNALFRIYANQEADQSKATLGGIKSSNNGAVNGSGNGVYGNVYADRVVVFNTKDNAQTTQYIQVLTSGSDINVSGISYKGGGTESAGNIAVFTVKNSTGNDTNTALVKLETADAIIGFDQVGSTLKEVLTDQYGQFGTDKTGYTTYFLDAVSAKGASTANQQASAAALGSNYDLYLANMNSLNKRMGELRENA</sequence>
<accession>A0A3D8J0H7</accession>
<evidence type="ECO:0000313" key="1">
    <source>
        <dbReference type="EMBL" id="RDU70998.1"/>
    </source>
</evidence>
<keyword evidence="2" id="KW-1185">Reference proteome</keyword>
<dbReference type="EMBL" id="NXLX01000035">
    <property type="protein sequence ID" value="RDU70998.1"/>
    <property type="molecule type" value="Genomic_DNA"/>
</dbReference>
<reference evidence="1 2" key="1">
    <citation type="submission" date="2018-04" db="EMBL/GenBank/DDBJ databases">
        <title>Novel Campyloabacter and Helicobacter Species and Strains.</title>
        <authorList>
            <person name="Mannion A.J."/>
            <person name="Shen Z."/>
            <person name="Fox J.G."/>
        </authorList>
    </citation>
    <scope>NUCLEOTIDE SEQUENCE [LARGE SCALE GENOMIC DNA]</scope>
    <source>
        <strain evidence="1 2">MIT 04-9362</strain>
    </source>
</reference>
<dbReference type="Proteomes" id="UP000256695">
    <property type="component" value="Unassembled WGS sequence"/>
</dbReference>
<proteinExistence type="predicted"/>
<name>A0A3D8J0H7_9HELI</name>